<dbReference type="PANTHER" id="PTHR33946">
    <property type="match status" value="1"/>
</dbReference>
<evidence type="ECO:0000256" key="2">
    <source>
        <dbReference type="ARBA" id="ARBA00022679"/>
    </source>
</evidence>
<evidence type="ECO:0000313" key="6">
    <source>
        <dbReference type="Proteomes" id="UP000018817"/>
    </source>
</evidence>
<dbReference type="VEuPathDB" id="FungiDB:PPTG_07986"/>
<dbReference type="STRING" id="761204.W2QN48"/>
<name>W2QN48_PHYN3</name>
<dbReference type="RefSeq" id="XP_008900604.1">
    <property type="nucleotide sequence ID" value="XM_008902356.1"/>
</dbReference>
<evidence type="ECO:0000256" key="3">
    <source>
        <dbReference type="ARBA" id="ARBA00023315"/>
    </source>
</evidence>
<organism evidence="5 6">
    <name type="scientific">Phytophthora nicotianae (strain INRA-310)</name>
    <name type="common">Phytophthora parasitica</name>
    <dbReference type="NCBI Taxonomy" id="761204"/>
    <lineage>
        <taxon>Eukaryota</taxon>
        <taxon>Sar</taxon>
        <taxon>Stramenopiles</taxon>
        <taxon>Oomycota</taxon>
        <taxon>Peronosporomycetes</taxon>
        <taxon>Peronosporales</taxon>
        <taxon>Peronosporaceae</taxon>
        <taxon>Phytophthora</taxon>
    </lineage>
</organism>
<dbReference type="GeneID" id="20177815"/>
<protein>
    <submittedName>
        <fullName evidence="5">Uncharacterized protein</fullName>
    </submittedName>
</protein>
<keyword evidence="2" id="KW-0808">Transferase</keyword>
<keyword evidence="3" id="KW-0012">Acyltransferase</keyword>
<accession>W2QN48</accession>
<keyword evidence="4" id="KW-0732">Signal</keyword>
<dbReference type="PANTHER" id="PTHR33946:SF4">
    <property type="entry name" value="COAGULATION FACTOR XI"/>
    <property type="match status" value="1"/>
</dbReference>
<reference evidence="5 6" key="2">
    <citation type="submission" date="2013-11" db="EMBL/GenBank/DDBJ databases">
        <title>The Genome Sequence of Phytophthora parasitica INRA-310.</title>
        <authorList>
            <consortium name="The Broad Institute Genomics Platform"/>
            <person name="Russ C."/>
            <person name="Tyler B."/>
            <person name="Panabieres F."/>
            <person name="Shan W."/>
            <person name="Tripathy S."/>
            <person name="Grunwald N."/>
            <person name="Machado M."/>
            <person name="Johnson C.S."/>
            <person name="Arredondo F."/>
            <person name="Hong C."/>
            <person name="Coffey M."/>
            <person name="Young S.K."/>
            <person name="Zeng Q."/>
            <person name="Gargeya S."/>
            <person name="Fitzgerald M."/>
            <person name="Abouelleil A."/>
            <person name="Alvarado L."/>
            <person name="Chapman S.B."/>
            <person name="Gainer-Dewar J."/>
            <person name="Goldberg J."/>
            <person name="Griggs A."/>
            <person name="Gujja S."/>
            <person name="Hansen M."/>
            <person name="Howarth C."/>
            <person name="Imamovic A."/>
            <person name="Ireland A."/>
            <person name="Larimer J."/>
            <person name="McCowan C."/>
            <person name="Murphy C."/>
            <person name="Pearson M."/>
            <person name="Poon T.W."/>
            <person name="Priest M."/>
            <person name="Roberts A."/>
            <person name="Saif S."/>
            <person name="Shea T."/>
            <person name="Sykes S."/>
            <person name="Wortman J."/>
            <person name="Nusbaum C."/>
            <person name="Birren B."/>
        </authorList>
    </citation>
    <scope>NUCLEOTIDE SEQUENCE [LARGE SCALE GENOMIC DNA]</scope>
    <source>
        <strain evidence="5 6">INRA-310</strain>
    </source>
</reference>
<reference evidence="6" key="1">
    <citation type="submission" date="2011-12" db="EMBL/GenBank/DDBJ databases">
        <authorList>
            <consortium name="The Broad Institute Genome Sequencing Platform"/>
            <person name="Russ C."/>
            <person name="Tyler B."/>
            <person name="Panabieres F."/>
            <person name="Shan W."/>
            <person name="Tripathy S."/>
            <person name="Grunwald N."/>
            <person name="Machado M."/>
            <person name="Young S.K."/>
            <person name="Zeng Q."/>
            <person name="Gargeya S."/>
            <person name="Fitzgerald M."/>
            <person name="Haas B."/>
            <person name="Abouelleil A."/>
            <person name="Alvarado L."/>
            <person name="Arachchi H.M."/>
            <person name="Berlin A."/>
            <person name="Chapman S.B."/>
            <person name="Gearin G."/>
            <person name="Goldberg J."/>
            <person name="Griggs A."/>
            <person name="Gujja S."/>
            <person name="Hansen M."/>
            <person name="Heiman D."/>
            <person name="Howarth C."/>
            <person name="Larimer J."/>
            <person name="Lui A."/>
            <person name="MacDonald P.J.P."/>
            <person name="McCowen C."/>
            <person name="Montmayeur A."/>
            <person name="Murphy C."/>
            <person name="Neiman D."/>
            <person name="Pearson M."/>
            <person name="Priest M."/>
            <person name="Roberts A."/>
            <person name="Saif S."/>
            <person name="Shea T."/>
            <person name="Sisk P."/>
            <person name="Stolte C."/>
            <person name="Sykes S."/>
            <person name="Wortman J."/>
            <person name="Nusbaum C."/>
            <person name="Birren B."/>
        </authorList>
    </citation>
    <scope>NUCLEOTIDE SEQUENCE [LARGE SCALE GENOMIC DNA]</scope>
    <source>
        <strain evidence="6">INRA-310</strain>
    </source>
</reference>
<proteinExistence type="inferred from homology"/>
<dbReference type="EMBL" id="KI669573">
    <property type="protein sequence ID" value="ETN14371.1"/>
    <property type="molecule type" value="Genomic_DNA"/>
</dbReference>
<gene>
    <name evidence="5" type="ORF">PPTG_07986</name>
</gene>
<dbReference type="GO" id="GO:0008374">
    <property type="term" value="F:O-acyltransferase activity"/>
    <property type="evidence" value="ECO:0007669"/>
    <property type="project" value="InterPro"/>
</dbReference>
<sequence length="278" mass="30696">MWRRFDLLCFLLGAPLSAASSAARLTMMVSQETNSGSGATQATISAASSDANGGWHMKPVTSIQARVQGDAPVWNEEAQMWLSKYGDNTEAAYMNNLDTVNTASVEGALMFVQAEGINYYESHTPPEYGEFVAMDGAKCTDEGSDLPEDCKVYYGLDGEMDIGPMVGSNLQTSDPRAPYPGNYCKWTPPKSVTDVFRKILGIPVLIFWGKFWWMPKAPAEGKRFGLVYGKPITTKHTPNPTAEQVRAVHAKYVAEIKRIFEQYKAQFGYEDDETLAII</sequence>
<dbReference type="Pfam" id="PF03982">
    <property type="entry name" value="DAGAT"/>
    <property type="match status" value="1"/>
</dbReference>
<dbReference type="Proteomes" id="UP000018817">
    <property type="component" value="Unassembled WGS sequence"/>
</dbReference>
<feature type="signal peptide" evidence="4">
    <location>
        <begin position="1"/>
        <end position="19"/>
    </location>
</feature>
<dbReference type="AlphaFoldDB" id="W2QN48"/>
<evidence type="ECO:0000313" key="5">
    <source>
        <dbReference type="EMBL" id="ETN14371.1"/>
    </source>
</evidence>
<feature type="chain" id="PRO_5004822891" evidence="4">
    <location>
        <begin position="20"/>
        <end position="278"/>
    </location>
</feature>
<comment type="similarity">
    <text evidence="1">Belongs to the diacylglycerol acyltransferase family.</text>
</comment>
<evidence type="ECO:0000256" key="4">
    <source>
        <dbReference type="SAM" id="SignalP"/>
    </source>
</evidence>
<dbReference type="OrthoDB" id="165906at2759"/>
<dbReference type="InterPro" id="IPR007130">
    <property type="entry name" value="DAGAT"/>
</dbReference>
<evidence type="ECO:0000256" key="1">
    <source>
        <dbReference type="ARBA" id="ARBA00005420"/>
    </source>
</evidence>